<organism evidence="2">
    <name type="scientific">viral metagenome</name>
    <dbReference type="NCBI Taxonomy" id="1070528"/>
    <lineage>
        <taxon>unclassified sequences</taxon>
        <taxon>metagenomes</taxon>
        <taxon>organismal metagenomes</taxon>
    </lineage>
</organism>
<feature type="transmembrane region" description="Helical" evidence="1">
    <location>
        <begin position="66"/>
        <end position="89"/>
    </location>
</feature>
<dbReference type="EMBL" id="MN739481">
    <property type="protein sequence ID" value="QHT07327.1"/>
    <property type="molecule type" value="Genomic_DNA"/>
</dbReference>
<reference evidence="2" key="1">
    <citation type="journal article" date="2020" name="Nature">
        <title>Giant virus diversity and host interactions through global metagenomics.</title>
        <authorList>
            <person name="Schulz F."/>
            <person name="Roux S."/>
            <person name="Paez-Espino D."/>
            <person name="Jungbluth S."/>
            <person name="Walsh D.A."/>
            <person name="Denef V.J."/>
            <person name="McMahon K.D."/>
            <person name="Konstantinidis K.T."/>
            <person name="Eloe-Fadrosh E.A."/>
            <person name="Kyrpides N.C."/>
            <person name="Woyke T."/>
        </authorList>
    </citation>
    <scope>NUCLEOTIDE SEQUENCE</scope>
    <source>
        <strain evidence="2">GVMAG-M-3300021963-12</strain>
    </source>
</reference>
<keyword evidence="1" id="KW-0472">Membrane</keyword>
<keyword evidence="1" id="KW-0812">Transmembrane</keyword>
<feature type="transmembrane region" description="Helical" evidence="1">
    <location>
        <begin position="137"/>
        <end position="154"/>
    </location>
</feature>
<name>A0A6C0CSY8_9ZZZZ</name>
<feature type="transmembrane region" description="Helical" evidence="1">
    <location>
        <begin position="109"/>
        <end position="131"/>
    </location>
</feature>
<accession>A0A6C0CSY8</accession>
<evidence type="ECO:0000256" key="1">
    <source>
        <dbReference type="SAM" id="Phobius"/>
    </source>
</evidence>
<sequence>MDISRLTAAALVVEFWVIYIFKVLGTGKSIKLWYDKFGSIAVVSDVTSVMIGIMIAHFLVPSATGLTLAMYSVVVQIIHDVLYYVLLVVPIPRGTNAVIDLMKDYAKEVSWGPIVADSGIMLSTVGMYTLLKGQPTTHLAFIILAALYSITYVVY</sequence>
<feature type="transmembrane region" description="Helical" evidence="1">
    <location>
        <begin position="6"/>
        <end position="25"/>
    </location>
</feature>
<proteinExistence type="predicted"/>
<keyword evidence="1" id="KW-1133">Transmembrane helix</keyword>
<dbReference type="AlphaFoldDB" id="A0A6C0CSY8"/>
<protein>
    <submittedName>
        <fullName evidence="2">Uncharacterized protein</fullName>
    </submittedName>
</protein>
<evidence type="ECO:0000313" key="2">
    <source>
        <dbReference type="EMBL" id="QHT07327.1"/>
    </source>
</evidence>
<feature type="transmembrane region" description="Helical" evidence="1">
    <location>
        <begin position="37"/>
        <end position="60"/>
    </location>
</feature>